<proteinExistence type="predicted"/>
<sequence>MEGAGQDLMRSEKVLAELRAKKQAFEESLRGLPKEFHLIPQEEHKQIVEVKGFLAEFLEAAGIELLAEKRYQKFTELTEALDRMALWKNKFSTERAGGPSDNVPLEPFNPAEDSIYYMTPSGMSLRLKTANLQEGLWSVVQQIAEKILFVGSEEVAEVPRIGFRVKEFFSDSGLDFYKRGNQIAAVFKHTEDGTYFSPDVHSGDRVNSIFFTR</sequence>
<dbReference type="AlphaFoldDB" id="A0A1G2LKV3"/>
<dbReference type="EMBL" id="MHQV01000009">
    <property type="protein sequence ID" value="OHA11451.1"/>
    <property type="molecule type" value="Genomic_DNA"/>
</dbReference>
<dbReference type="Proteomes" id="UP000179052">
    <property type="component" value="Unassembled WGS sequence"/>
</dbReference>
<dbReference type="STRING" id="1802283.A3H71_00330"/>
<reference evidence="1 2" key="1">
    <citation type="journal article" date="2016" name="Nat. Commun.">
        <title>Thousands of microbial genomes shed light on interconnected biogeochemical processes in an aquifer system.</title>
        <authorList>
            <person name="Anantharaman K."/>
            <person name="Brown C.T."/>
            <person name="Hug L.A."/>
            <person name="Sharon I."/>
            <person name="Castelle C.J."/>
            <person name="Probst A.J."/>
            <person name="Thomas B.C."/>
            <person name="Singh A."/>
            <person name="Wilkins M.J."/>
            <person name="Karaoz U."/>
            <person name="Brodie E.L."/>
            <person name="Williams K.H."/>
            <person name="Hubbard S.S."/>
            <person name="Banfield J.F."/>
        </authorList>
    </citation>
    <scope>NUCLEOTIDE SEQUENCE [LARGE SCALE GENOMIC DNA]</scope>
</reference>
<protein>
    <submittedName>
        <fullName evidence="1">Uncharacterized protein</fullName>
    </submittedName>
</protein>
<evidence type="ECO:0000313" key="1">
    <source>
        <dbReference type="EMBL" id="OHA11451.1"/>
    </source>
</evidence>
<gene>
    <name evidence="1" type="ORF">A3H71_00330</name>
</gene>
<organism evidence="1 2">
    <name type="scientific">Candidatus Sungbacteria bacterium RIFCSPLOWO2_02_FULL_48_13b</name>
    <dbReference type="NCBI Taxonomy" id="1802283"/>
    <lineage>
        <taxon>Bacteria</taxon>
        <taxon>Candidatus Sungiibacteriota</taxon>
    </lineage>
</organism>
<accession>A0A1G2LKV3</accession>
<name>A0A1G2LKV3_9BACT</name>
<evidence type="ECO:0000313" key="2">
    <source>
        <dbReference type="Proteomes" id="UP000179052"/>
    </source>
</evidence>
<comment type="caution">
    <text evidence="1">The sequence shown here is derived from an EMBL/GenBank/DDBJ whole genome shotgun (WGS) entry which is preliminary data.</text>
</comment>